<dbReference type="AlphaFoldDB" id="A4C147"/>
<keyword evidence="2" id="KW-1185">Reference proteome</keyword>
<accession>A4C147</accession>
<comment type="caution">
    <text evidence="1">The sequence shown here is derived from an EMBL/GenBank/DDBJ whole genome shotgun (WGS) entry which is preliminary data.</text>
</comment>
<gene>
    <name evidence="1" type="ORF">PI23P_10972</name>
</gene>
<dbReference type="STRING" id="313594.PI23P_10972"/>
<dbReference type="HOGENOM" id="CLU_1446428_0_0_10"/>
<proteinExistence type="predicted"/>
<protein>
    <submittedName>
        <fullName evidence="1">Uncharacterized protein</fullName>
    </submittedName>
</protein>
<dbReference type="Proteomes" id="UP000003053">
    <property type="component" value="Unassembled WGS sequence"/>
</dbReference>
<evidence type="ECO:0000313" key="2">
    <source>
        <dbReference type="Proteomes" id="UP000003053"/>
    </source>
</evidence>
<evidence type="ECO:0000313" key="1">
    <source>
        <dbReference type="EMBL" id="EAR11850.1"/>
    </source>
</evidence>
<name>A4C147_9FLAO</name>
<dbReference type="RefSeq" id="WP_004570810.1">
    <property type="nucleotide sequence ID" value="NZ_CH724148.1"/>
</dbReference>
<reference evidence="1 2" key="1">
    <citation type="submission" date="2006-02" db="EMBL/GenBank/DDBJ databases">
        <authorList>
            <person name="Murray A."/>
            <person name="Staley J."/>
            <person name="Ferriera S."/>
            <person name="Johnson J."/>
            <person name="Kravitz S."/>
            <person name="Halpern A."/>
            <person name="Remington K."/>
            <person name="Beeson K."/>
            <person name="Tran B."/>
            <person name="Rogers Y.-H."/>
            <person name="Friedman R."/>
            <person name="Venter J.C."/>
        </authorList>
    </citation>
    <scope>NUCLEOTIDE SEQUENCE [LARGE SCALE GENOMIC DNA]</scope>
    <source>
        <strain evidence="1 2">23-P</strain>
    </source>
</reference>
<dbReference type="EMBL" id="AAOG01000003">
    <property type="protein sequence ID" value="EAR11850.1"/>
    <property type="molecule type" value="Genomic_DNA"/>
</dbReference>
<organism evidence="1 2">
    <name type="scientific">Polaribacter irgensii 23-P</name>
    <dbReference type="NCBI Taxonomy" id="313594"/>
    <lineage>
        <taxon>Bacteria</taxon>
        <taxon>Pseudomonadati</taxon>
        <taxon>Bacteroidota</taxon>
        <taxon>Flavobacteriia</taxon>
        <taxon>Flavobacteriales</taxon>
        <taxon>Flavobacteriaceae</taxon>
    </lineage>
</organism>
<dbReference type="OrthoDB" id="930027at2"/>
<sequence>MTENKLPESISICCVGIEKNFDYHNIVLPQNIESHMELDTTNPETIDHHICQFLRATRKLRLKEKAPKMNFKTKSGTKRKSLNQNNWTQVSNSIGATSLMDFLYRKRIKGNYQDIETYNCPYFDGESVLKNLINVVDRLNLANESYIAKAIGFKNYKNIADNHIGKVENKLLGKRIRIIEQLEKACI</sequence>
<dbReference type="eggNOG" id="ENOG502Z9BP">
    <property type="taxonomic scope" value="Bacteria"/>
</dbReference>